<dbReference type="Pfam" id="PF00440">
    <property type="entry name" value="TetR_N"/>
    <property type="match status" value="1"/>
</dbReference>
<dbReference type="AlphaFoldDB" id="A0A396Z589"/>
<dbReference type="PANTHER" id="PTHR47506">
    <property type="entry name" value="TRANSCRIPTIONAL REGULATORY PROTEIN"/>
    <property type="match status" value="1"/>
</dbReference>
<dbReference type="SUPFAM" id="SSF48498">
    <property type="entry name" value="Tetracyclin repressor-like, C-terminal domain"/>
    <property type="match status" value="1"/>
</dbReference>
<dbReference type="Pfam" id="PF21993">
    <property type="entry name" value="TetR_C_13_2"/>
    <property type="match status" value="1"/>
</dbReference>
<keyword evidence="3" id="KW-0804">Transcription</keyword>
<feature type="DNA-binding region" description="H-T-H motif" evidence="4">
    <location>
        <begin position="27"/>
        <end position="46"/>
    </location>
</feature>
<dbReference type="InterPro" id="IPR009057">
    <property type="entry name" value="Homeodomain-like_sf"/>
</dbReference>
<dbReference type="SUPFAM" id="SSF46689">
    <property type="entry name" value="Homeodomain-like"/>
    <property type="match status" value="1"/>
</dbReference>
<protein>
    <recommendedName>
        <fullName evidence="5">HTH tetR-type domain-containing protein</fullName>
    </recommendedName>
</protein>
<proteinExistence type="predicted"/>
<dbReference type="OrthoDB" id="329481at2"/>
<evidence type="ECO:0000256" key="1">
    <source>
        <dbReference type="ARBA" id="ARBA00023015"/>
    </source>
</evidence>
<dbReference type="InterPro" id="IPR054156">
    <property type="entry name" value="YxaF_TetR_C"/>
</dbReference>
<evidence type="ECO:0000256" key="4">
    <source>
        <dbReference type="PROSITE-ProRule" id="PRU00335"/>
    </source>
</evidence>
<keyword evidence="1" id="KW-0805">Transcription regulation</keyword>
<evidence type="ECO:0000256" key="3">
    <source>
        <dbReference type="ARBA" id="ARBA00023163"/>
    </source>
</evidence>
<dbReference type="InterPro" id="IPR001647">
    <property type="entry name" value="HTH_TetR"/>
</dbReference>
<dbReference type="GO" id="GO:0003677">
    <property type="term" value="F:DNA binding"/>
    <property type="evidence" value="ECO:0007669"/>
    <property type="project" value="UniProtKB-UniRule"/>
</dbReference>
<evidence type="ECO:0000256" key="2">
    <source>
        <dbReference type="ARBA" id="ARBA00023125"/>
    </source>
</evidence>
<dbReference type="Gene3D" id="1.10.357.10">
    <property type="entry name" value="Tetracycline Repressor, domain 2"/>
    <property type="match status" value="1"/>
</dbReference>
<gene>
    <name evidence="6" type="ORF">DLM75_09550</name>
</gene>
<dbReference type="EMBL" id="QHCT01000002">
    <property type="protein sequence ID" value="RHX90641.1"/>
    <property type="molecule type" value="Genomic_DNA"/>
</dbReference>
<evidence type="ECO:0000313" key="6">
    <source>
        <dbReference type="EMBL" id="RHX90641.1"/>
    </source>
</evidence>
<evidence type="ECO:0000259" key="5">
    <source>
        <dbReference type="PROSITE" id="PS50977"/>
    </source>
</evidence>
<name>A0A396Z589_9LEPT</name>
<comment type="caution">
    <text evidence="6">The sequence shown here is derived from an EMBL/GenBank/DDBJ whole genome shotgun (WGS) entry which is preliminary data.</text>
</comment>
<dbReference type="RefSeq" id="WP_118968288.1">
    <property type="nucleotide sequence ID" value="NZ_QHCT01000002.1"/>
</dbReference>
<dbReference type="Proteomes" id="UP000265798">
    <property type="component" value="Unassembled WGS sequence"/>
</dbReference>
<dbReference type="PRINTS" id="PR00455">
    <property type="entry name" value="HTHTETR"/>
</dbReference>
<dbReference type="InterPro" id="IPR036271">
    <property type="entry name" value="Tet_transcr_reg_TetR-rel_C_sf"/>
</dbReference>
<reference evidence="7" key="1">
    <citation type="submission" date="2018-05" db="EMBL/GenBank/DDBJ databases">
        <title>Leptospira yasudae sp. nov. and Leptospira stimsonii sp. nov., two pathogenic species of the genus Leptospira isolated from environmental sources.</title>
        <authorList>
            <person name="Casanovas-Massana A."/>
            <person name="Hamond C."/>
            <person name="Santos L.A."/>
            <person name="Hacker K.P."/>
            <person name="Balassiano I."/>
            <person name="Medeiros M.A."/>
            <person name="Reis M.G."/>
            <person name="Ko A.I."/>
            <person name="Wunder E.A."/>
        </authorList>
    </citation>
    <scope>NUCLEOTIDE SEQUENCE [LARGE SCALE GENOMIC DNA]</scope>
    <source>
        <strain evidence="7">Yale</strain>
    </source>
</reference>
<sequence length="183" mass="21190">MKGKNQKEEIVSASLDLFRKKGYVSTSMSEIAKACDLLKGSVYHYFESKEAILDEVFLRVENHFETTIFNTSGKSSATTIILINEKILKYFLNHPDGCIFANVSLEAKSLHESAEKQIRFFFDRWTDVYFSNLRILFSKKKAERLSQDYVNRIQGSLLIRKIYSKDSILKQTIQGIKEELKNL</sequence>
<dbReference type="PANTHER" id="PTHR47506:SF1">
    <property type="entry name" value="HTH-TYPE TRANSCRIPTIONAL REGULATOR YJDC"/>
    <property type="match status" value="1"/>
</dbReference>
<keyword evidence="2 4" id="KW-0238">DNA-binding</keyword>
<accession>A0A396Z589</accession>
<organism evidence="6 7">
    <name type="scientific">Leptospira stimsonii</name>
    <dbReference type="NCBI Taxonomy" id="2202203"/>
    <lineage>
        <taxon>Bacteria</taxon>
        <taxon>Pseudomonadati</taxon>
        <taxon>Spirochaetota</taxon>
        <taxon>Spirochaetia</taxon>
        <taxon>Leptospirales</taxon>
        <taxon>Leptospiraceae</taxon>
        <taxon>Leptospira</taxon>
    </lineage>
</organism>
<feature type="domain" description="HTH tetR-type" evidence="5">
    <location>
        <begin position="4"/>
        <end position="64"/>
    </location>
</feature>
<dbReference type="PROSITE" id="PS50977">
    <property type="entry name" value="HTH_TETR_2"/>
    <property type="match status" value="1"/>
</dbReference>
<evidence type="ECO:0000313" key="7">
    <source>
        <dbReference type="Proteomes" id="UP000265798"/>
    </source>
</evidence>